<evidence type="ECO:0000313" key="2">
    <source>
        <dbReference type="Proteomes" id="UP000637513"/>
    </source>
</evidence>
<dbReference type="Proteomes" id="UP000637513">
    <property type="component" value="Unassembled WGS sequence"/>
</dbReference>
<accession>A0ABR7MXC1</accession>
<dbReference type="EMBL" id="JACRSW010000032">
    <property type="protein sequence ID" value="MBC8557828.1"/>
    <property type="molecule type" value="Genomic_DNA"/>
</dbReference>
<protein>
    <submittedName>
        <fullName evidence="1">Uncharacterized protein</fullName>
    </submittedName>
</protein>
<gene>
    <name evidence="1" type="ORF">H8700_08920</name>
</gene>
<evidence type="ECO:0000313" key="1">
    <source>
        <dbReference type="EMBL" id="MBC8557828.1"/>
    </source>
</evidence>
<keyword evidence="2" id="KW-1185">Reference proteome</keyword>
<dbReference type="RefSeq" id="WP_249305227.1">
    <property type="nucleotide sequence ID" value="NZ_JACRSW010000032.1"/>
</dbReference>
<sequence length="1214" mass="141885">MNLSNIITVNERFESSINLKLDLENNKKVDAYIPTSSSVAILDAFLEDLLYEKKWTSTMLTGAYGKGKSHLLLVLLFLLNRPAATKKKELSLWKKSVRNLQKKVANINENTALKLKELVQKEKKYLPVIINFGRESLEQSYLLALQNALQRVGISELVFDTHFELANHCIDQWKKEFYTTYQLLEEKLCNSKFTTISILQQALFEHDSKALQLFKEIYPTLTAGSQFHPMISMDTMDIYKDTLHLLQEQYHYEGILIVFDEFSKFIESEHPDEVSTDMKLVQDMCELCNSSHKASLCQIFVTHKSIKEYGRYLAPEVLHAFEGVEGRLHEISFATGYRNYYELIQNVICKENTDINQFAKEQRFDLDAYARDVYPLANFHTIFSYEQFKEIVVYGCFPLAPLTTHLLLQISEAVGQNERTLFTFLSKKEEYTLVSYLHEEKKADAFLISADRIYDYFRDLLLHDKSNPRYQDECRKAEYILKQQTDPNCKKWIKVLALFTMIHSSDMPANDLHLQNACNMPADLYEQCKKELLASGYIVFRKRHKEYAFSRDKSIHLEQEIETLAQNMTKKPAIDSLLYEILEQKYELPKKYNQQKAITRFFEYLFLDAKTFLQLSSPDIFWKQEKGKGYGFSDGKILMLLSDPSVSERQIRQKLQEWKEERLLVVFPHKTMHWDEKLKQYCVVQELLSNAEEIAKQEFVEEELLLYKDDLLYELNTEIAKTYFPSNKKQMSAMHLCDEQVISDTIQSFTQMHEVLNEICIHYYGQTPRINNEMINRRNITAQTKNARKKIMDAILQDQDVTSWDTGTAQEATIFRAVFTNVGISDLHDKNKVIPKDIQMILTMIMEFVNRAFYEKQSFQTLYDRLTGKKIGLRKGIIPIYLSWILARTEGTPVLYAGKAEQELSADTLTEADNTPDNHWLFILSDSKDVMTYLEQIEKLFGISRDLANKKAMRLRCIVRAMQEWYRSLSQYARIVPIPKEDIPQNLNVKMFTKFRDSLKQIEINPREYLFEILPALFEASTLTECIKRLTKAKQFIGKLYDRLLREAEQITRNAINVSHDVSLRPALKDWKEQYDTGEIILSHEAVSLFHYIQNLADDNTENILNHISKCFLGKYLSDYNESGLTHFQEAWDSILTEVTQKETTDQPNQYRFTIRRANGNTIEKTVSTEENNSSTHFLETEMESLLDDYAEELSTEQKIRVLLQMIENTLEQG</sequence>
<organism evidence="1 2">
    <name type="scientific">Jutongia hominis</name>
    <dbReference type="NCBI Taxonomy" id="2763664"/>
    <lineage>
        <taxon>Bacteria</taxon>
        <taxon>Bacillati</taxon>
        <taxon>Bacillota</taxon>
        <taxon>Clostridia</taxon>
        <taxon>Lachnospirales</taxon>
        <taxon>Lachnospiraceae</taxon>
        <taxon>Jutongia</taxon>
    </lineage>
</organism>
<dbReference type="InterPro" id="IPR027417">
    <property type="entry name" value="P-loop_NTPase"/>
</dbReference>
<reference evidence="1 2" key="1">
    <citation type="submission" date="2020-08" db="EMBL/GenBank/DDBJ databases">
        <title>Genome public.</title>
        <authorList>
            <person name="Liu C."/>
            <person name="Sun Q."/>
        </authorList>
    </citation>
    <scope>NUCLEOTIDE SEQUENCE [LARGE SCALE GENOMIC DNA]</scope>
    <source>
        <strain evidence="1 2">BX3</strain>
    </source>
</reference>
<comment type="caution">
    <text evidence="1">The sequence shown here is derived from an EMBL/GenBank/DDBJ whole genome shotgun (WGS) entry which is preliminary data.</text>
</comment>
<name>A0ABR7MXC1_9FIRM</name>
<dbReference type="SUPFAM" id="SSF52540">
    <property type="entry name" value="P-loop containing nucleoside triphosphate hydrolases"/>
    <property type="match status" value="1"/>
</dbReference>
<proteinExistence type="predicted"/>